<evidence type="ECO:0000313" key="6">
    <source>
        <dbReference type="Proteomes" id="UP000591535"/>
    </source>
</evidence>
<dbReference type="InterPro" id="IPR039008">
    <property type="entry name" value="IF_rod_dom"/>
</dbReference>
<evidence type="ECO:0000313" key="5">
    <source>
        <dbReference type="EMBL" id="NXG21777.1"/>
    </source>
</evidence>
<keyword evidence="6" id="KW-1185">Reference proteome</keyword>
<gene>
    <name evidence="5" type="primary">Krt80</name>
    <name evidence="5" type="ORF">GRAVAR_R04394</name>
</gene>
<dbReference type="AlphaFoldDB" id="A0A7K9A3R2"/>
<keyword evidence="2 3" id="KW-0175">Coiled coil</keyword>
<feature type="coiled-coil region" evidence="3">
    <location>
        <begin position="41"/>
        <end position="68"/>
    </location>
</feature>
<dbReference type="EMBL" id="VWZG01008882">
    <property type="protein sequence ID" value="NXG21777.1"/>
    <property type="molecule type" value="Genomic_DNA"/>
</dbReference>
<protein>
    <submittedName>
        <fullName evidence="5">K2C80 protein</fullName>
    </submittedName>
</protein>
<keyword evidence="1" id="KW-0403">Intermediate filament</keyword>
<feature type="non-terminal residue" evidence="5">
    <location>
        <position position="95"/>
    </location>
</feature>
<name>A0A7K9A3R2_9PASS</name>
<comment type="caution">
    <text evidence="5">The sequence shown here is derived from an EMBL/GenBank/DDBJ whole genome shotgun (WGS) entry which is preliminary data.</text>
</comment>
<evidence type="ECO:0000256" key="3">
    <source>
        <dbReference type="SAM" id="Coils"/>
    </source>
</evidence>
<reference evidence="5 6" key="1">
    <citation type="submission" date="2019-09" db="EMBL/GenBank/DDBJ databases">
        <title>Bird 10,000 Genomes (B10K) Project - Family phase.</title>
        <authorList>
            <person name="Zhang G."/>
        </authorList>
    </citation>
    <scope>NUCLEOTIDE SEQUENCE [LARGE SCALE GENOMIC DNA]</scope>
    <source>
        <strain evidence="5">B10K-DU-001-02</strain>
        <tissue evidence="5">Muscle</tissue>
    </source>
</reference>
<organism evidence="5 6">
    <name type="scientific">Grallaria varia</name>
    <name type="common">variegated antpitta</name>
    <dbReference type="NCBI Taxonomy" id="117165"/>
    <lineage>
        <taxon>Eukaryota</taxon>
        <taxon>Metazoa</taxon>
        <taxon>Chordata</taxon>
        <taxon>Craniata</taxon>
        <taxon>Vertebrata</taxon>
        <taxon>Euteleostomi</taxon>
        <taxon>Archelosauria</taxon>
        <taxon>Archosauria</taxon>
        <taxon>Dinosauria</taxon>
        <taxon>Saurischia</taxon>
        <taxon>Theropoda</taxon>
        <taxon>Coelurosauria</taxon>
        <taxon>Aves</taxon>
        <taxon>Neognathae</taxon>
        <taxon>Neoaves</taxon>
        <taxon>Telluraves</taxon>
        <taxon>Australaves</taxon>
        <taxon>Passeriformes</taxon>
        <taxon>Formicariidae</taxon>
        <taxon>Grallaria</taxon>
    </lineage>
</organism>
<feature type="non-terminal residue" evidence="5">
    <location>
        <position position="1"/>
    </location>
</feature>
<dbReference type="Gene3D" id="1.20.5.1160">
    <property type="entry name" value="Vasodilator-stimulated phosphoprotein"/>
    <property type="match status" value="1"/>
</dbReference>
<dbReference type="GO" id="GO:0045095">
    <property type="term" value="C:keratin filament"/>
    <property type="evidence" value="ECO:0007669"/>
    <property type="project" value="TreeGrafter"/>
</dbReference>
<dbReference type="PROSITE" id="PS51842">
    <property type="entry name" value="IF_ROD_2"/>
    <property type="match status" value="1"/>
</dbReference>
<evidence type="ECO:0000256" key="1">
    <source>
        <dbReference type="ARBA" id="ARBA00022754"/>
    </source>
</evidence>
<dbReference type="GO" id="GO:0045109">
    <property type="term" value="P:intermediate filament organization"/>
    <property type="evidence" value="ECO:0007669"/>
    <property type="project" value="TreeGrafter"/>
</dbReference>
<dbReference type="PANTHER" id="PTHR45616">
    <property type="entry name" value="GATA-TYPE DOMAIN-CONTAINING PROTEIN"/>
    <property type="match status" value="1"/>
</dbReference>
<dbReference type="GO" id="GO:0030280">
    <property type="term" value="F:structural constituent of skin epidermis"/>
    <property type="evidence" value="ECO:0007669"/>
    <property type="project" value="TreeGrafter"/>
</dbReference>
<accession>A0A7K9A3R2</accession>
<dbReference type="Proteomes" id="UP000591535">
    <property type="component" value="Unassembled WGS sequence"/>
</dbReference>
<dbReference type="GO" id="GO:0031424">
    <property type="term" value="P:keratinization"/>
    <property type="evidence" value="ECO:0007669"/>
    <property type="project" value="TreeGrafter"/>
</dbReference>
<dbReference type="GO" id="GO:0005615">
    <property type="term" value="C:extracellular space"/>
    <property type="evidence" value="ECO:0007669"/>
    <property type="project" value="TreeGrafter"/>
</dbReference>
<proteinExistence type="predicted"/>
<feature type="domain" description="IF rod" evidence="4">
    <location>
        <begin position="1"/>
        <end position="95"/>
    </location>
</feature>
<evidence type="ECO:0000259" key="4">
    <source>
        <dbReference type="PROSITE" id="PS51842"/>
    </source>
</evidence>
<dbReference type="PANTHER" id="PTHR45616:SF1">
    <property type="entry name" value="KERATIN, TYPE II CYTOSKELETAL 80"/>
    <property type="match status" value="1"/>
</dbReference>
<sequence>QELERQNGVLATRWRFLQEQEDSGGGSDGGSEVRALYERFRSRLAREMAELRQRRDGLERDLQRGLATMDACRAKYEDEIRLCSGMEFTFMELKK</sequence>
<evidence type="ECO:0000256" key="2">
    <source>
        <dbReference type="ARBA" id="ARBA00023054"/>
    </source>
</evidence>